<reference evidence="1" key="2">
    <citation type="journal article" date="2015" name="Fish Shellfish Immunol.">
        <title>Early steps in the European eel (Anguilla anguilla)-Vibrio vulnificus interaction in the gills: Role of the RtxA13 toxin.</title>
        <authorList>
            <person name="Callol A."/>
            <person name="Pajuelo D."/>
            <person name="Ebbesson L."/>
            <person name="Teles M."/>
            <person name="MacKenzie S."/>
            <person name="Amaro C."/>
        </authorList>
    </citation>
    <scope>NUCLEOTIDE SEQUENCE</scope>
</reference>
<dbReference type="EMBL" id="GBXM01001781">
    <property type="protein sequence ID" value="JAI06797.1"/>
    <property type="molecule type" value="Transcribed_RNA"/>
</dbReference>
<dbReference type="AlphaFoldDB" id="A0A0E9XWL5"/>
<organism evidence="1">
    <name type="scientific">Anguilla anguilla</name>
    <name type="common">European freshwater eel</name>
    <name type="synonym">Muraena anguilla</name>
    <dbReference type="NCBI Taxonomy" id="7936"/>
    <lineage>
        <taxon>Eukaryota</taxon>
        <taxon>Metazoa</taxon>
        <taxon>Chordata</taxon>
        <taxon>Craniata</taxon>
        <taxon>Vertebrata</taxon>
        <taxon>Euteleostomi</taxon>
        <taxon>Actinopterygii</taxon>
        <taxon>Neopterygii</taxon>
        <taxon>Teleostei</taxon>
        <taxon>Anguilliformes</taxon>
        <taxon>Anguillidae</taxon>
        <taxon>Anguilla</taxon>
    </lineage>
</organism>
<reference evidence="1" key="1">
    <citation type="submission" date="2014-11" db="EMBL/GenBank/DDBJ databases">
        <authorList>
            <person name="Amaro Gonzalez C."/>
        </authorList>
    </citation>
    <scope>NUCLEOTIDE SEQUENCE</scope>
</reference>
<sequence length="40" mass="4517">MRACVKWANVTHIRNHFVCTVNLNKVLQGAEAYGRSMAVQ</sequence>
<evidence type="ECO:0000313" key="1">
    <source>
        <dbReference type="EMBL" id="JAI06797.1"/>
    </source>
</evidence>
<proteinExistence type="predicted"/>
<accession>A0A0E9XWL5</accession>
<protein>
    <submittedName>
        <fullName evidence="1">Uncharacterized protein</fullName>
    </submittedName>
</protein>
<name>A0A0E9XWL5_ANGAN</name>